<evidence type="ECO:0000313" key="2">
    <source>
        <dbReference type="EMBL" id="QDL90820.1"/>
    </source>
</evidence>
<evidence type="ECO:0000313" key="3">
    <source>
        <dbReference type="Proteomes" id="UP000305888"/>
    </source>
</evidence>
<keyword evidence="3" id="KW-1185">Reference proteome</keyword>
<accession>A0A5B8FUS4</accession>
<dbReference type="RefSeq" id="WP_138576375.1">
    <property type="nucleotide sequence ID" value="NZ_CP040818.1"/>
</dbReference>
<dbReference type="GO" id="GO:0016740">
    <property type="term" value="F:transferase activity"/>
    <property type="evidence" value="ECO:0007669"/>
    <property type="project" value="UniProtKB-KW"/>
</dbReference>
<dbReference type="PROSITE" id="PS51257">
    <property type="entry name" value="PROKAR_LIPOPROTEIN"/>
    <property type="match status" value="1"/>
</dbReference>
<sequence length="253" mass="28520">MTKGGVPEAGGVVYTVALTSCGRFDLLDATLRSLIDHLDVPPAEIVVIEDGGDTRVREVAARQSVPVRVMVNEGRLGQMASIDRVYATIDTPYIFHCEDDWEFFRKGFIAESARILEARPDISMVSLRDLKELNPLVRASVLEEVGGVACYPLDTRLHPEYFGYSFNPGLRRLSDFRAAAPIEAIGGEEDISYWFRKRGFRYAVLGNPAVRHIGWERHVDDPTKPRRPRSLPERLARSVRKRVKRLRRMLGGA</sequence>
<dbReference type="InterPro" id="IPR001173">
    <property type="entry name" value="Glyco_trans_2-like"/>
</dbReference>
<dbReference type="SUPFAM" id="SSF53448">
    <property type="entry name" value="Nucleotide-diphospho-sugar transferases"/>
    <property type="match status" value="1"/>
</dbReference>
<proteinExistence type="predicted"/>
<evidence type="ECO:0000259" key="1">
    <source>
        <dbReference type="Pfam" id="PF00535"/>
    </source>
</evidence>
<protein>
    <submittedName>
        <fullName evidence="2">Glycosyltransferase</fullName>
    </submittedName>
</protein>
<reference evidence="2 3" key="1">
    <citation type="submission" date="2019-06" db="EMBL/GenBank/DDBJ databases">
        <title>Genome sequence of Rhodobacteraceae bacterium D4M1.</title>
        <authorList>
            <person name="Cao J."/>
        </authorList>
    </citation>
    <scope>NUCLEOTIDE SEQUENCE [LARGE SCALE GENOMIC DNA]</scope>
    <source>
        <strain evidence="2 3">D4M1</strain>
    </source>
</reference>
<dbReference type="KEGG" id="ppru:FDP22_02870"/>
<dbReference type="InterPro" id="IPR029044">
    <property type="entry name" value="Nucleotide-diphossugar_trans"/>
</dbReference>
<name>A0A5B8FUS4_9RHOB</name>
<dbReference type="Pfam" id="PF00535">
    <property type="entry name" value="Glycos_transf_2"/>
    <property type="match status" value="1"/>
</dbReference>
<dbReference type="Proteomes" id="UP000305888">
    <property type="component" value="Chromosome"/>
</dbReference>
<organism evidence="2 3">
    <name type="scientific">Paroceanicella profunda</name>
    <dbReference type="NCBI Taxonomy" id="2579971"/>
    <lineage>
        <taxon>Bacteria</taxon>
        <taxon>Pseudomonadati</taxon>
        <taxon>Pseudomonadota</taxon>
        <taxon>Alphaproteobacteria</taxon>
        <taxon>Rhodobacterales</taxon>
        <taxon>Paracoccaceae</taxon>
        <taxon>Paroceanicella</taxon>
    </lineage>
</organism>
<dbReference type="EMBL" id="CP040818">
    <property type="protein sequence ID" value="QDL90820.1"/>
    <property type="molecule type" value="Genomic_DNA"/>
</dbReference>
<dbReference type="OrthoDB" id="848759at2"/>
<dbReference type="Gene3D" id="3.90.550.10">
    <property type="entry name" value="Spore Coat Polysaccharide Biosynthesis Protein SpsA, Chain A"/>
    <property type="match status" value="1"/>
</dbReference>
<gene>
    <name evidence="2" type="ORF">FDP22_02870</name>
</gene>
<dbReference type="AlphaFoldDB" id="A0A5B8FUS4"/>
<feature type="domain" description="Glycosyltransferase 2-like" evidence="1">
    <location>
        <begin position="16"/>
        <end position="126"/>
    </location>
</feature>
<keyword evidence="2" id="KW-0808">Transferase</keyword>